<proteinExistence type="predicted"/>
<dbReference type="RefSeq" id="XP_014157474.1">
    <property type="nucleotide sequence ID" value="XM_014301999.1"/>
</dbReference>
<accession>A0A0L0G3A1</accession>
<name>A0A0L0G3A1_9EUKA</name>
<evidence type="ECO:0000313" key="2">
    <source>
        <dbReference type="Proteomes" id="UP000054560"/>
    </source>
</evidence>
<organism evidence="1 2">
    <name type="scientific">Sphaeroforma arctica JP610</name>
    <dbReference type="NCBI Taxonomy" id="667725"/>
    <lineage>
        <taxon>Eukaryota</taxon>
        <taxon>Ichthyosporea</taxon>
        <taxon>Ichthyophonida</taxon>
        <taxon>Sphaeroforma</taxon>
    </lineage>
</organism>
<dbReference type="AlphaFoldDB" id="A0A0L0G3A1"/>
<reference evidence="1 2" key="1">
    <citation type="submission" date="2011-02" db="EMBL/GenBank/DDBJ databases">
        <title>The Genome Sequence of Sphaeroforma arctica JP610.</title>
        <authorList>
            <consortium name="The Broad Institute Genome Sequencing Platform"/>
            <person name="Russ C."/>
            <person name="Cuomo C."/>
            <person name="Young S.K."/>
            <person name="Zeng Q."/>
            <person name="Gargeya S."/>
            <person name="Alvarado L."/>
            <person name="Berlin A."/>
            <person name="Chapman S.B."/>
            <person name="Chen Z."/>
            <person name="Freedman E."/>
            <person name="Gellesch M."/>
            <person name="Goldberg J."/>
            <person name="Griggs A."/>
            <person name="Gujja S."/>
            <person name="Heilman E."/>
            <person name="Heiman D."/>
            <person name="Howarth C."/>
            <person name="Mehta T."/>
            <person name="Neiman D."/>
            <person name="Pearson M."/>
            <person name="Roberts A."/>
            <person name="Saif S."/>
            <person name="Shea T."/>
            <person name="Shenoy N."/>
            <person name="Sisk P."/>
            <person name="Stolte C."/>
            <person name="Sykes S."/>
            <person name="White J."/>
            <person name="Yandava C."/>
            <person name="Burger G."/>
            <person name="Gray M.W."/>
            <person name="Holland P.W.H."/>
            <person name="King N."/>
            <person name="Lang F.B.F."/>
            <person name="Roger A.J."/>
            <person name="Ruiz-Trillo I."/>
            <person name="Haas B."/>
            <person name="Nusbaum C."/>
            <person name="Birren B."/>
        </authorList>
    </citation>
    <scope>NUCLEOTIDE SEQUENCE [LARGE SCALE GENOMIC DNA]</scope>
    <source>
        <strain evidence="1 2">JP610</strain>
    </source>
</reference>
<dbReference type="EMBL" id="KQ241823">
    <property type="protein sequence ID" value="KNC83572.1"/>
    <property type="molecule type" value="Genomic_DNA"/>
</dbReference>
<protein>
    <submittedName>
        <fullName evidence="1">Uncharacterized protein</fullName>
    </submittedName>
</protein>
<dbReference type="GeneID" id="25904681"/>
<keyword evidence="2" id="KW-1185">Reference proteome</keyword>
<dbReference type="Proteomes" id="UP000054560">
    <property type="component" value="Unassembled WGS sequence"/>
</dbReference>
<sequence>MAEATDQMRKFDLIEFKTGDVLMILAQGATTKAMKPLLCPYFIHSRENQSYYLRVKDVSKPPELNDRPVIDEII</sequence>
<gene>
    <name evidence="1" type="ORF">SARC_04177</name>
</gene>
<evidence type="ECO:0000313" key="1">
    <source>
        <dbReference type="EMBL" id="KNC83572.1"/>
    </source>
</evidence>